<evidence type="ECO:0000313" key="2">
    <source>
        <dbReference type="Proteomes" id="UP000268016"/>
    </source>
</evidence>
<accession>A0A3N2R758</accession>
<sequence>MKAGSARRGVLVVLSTLLVGSGLLRVGGQAGHVLAASGDLAVTETPESDCLPREEISAILVALDDRERRVADRELALADRMQALRVAEAQAVARIGELEQAEADLAATIAQVESAAETDLDRLVTVYENMRPADASALFATMSPEFAAGFIGRMRPEAAADILTGLDPANAYSISVILAGRNANAPDE</sequence>
<dbReference type="EMBL" id="RDRB01000003">
    <property type="protein sequence ID" value="ROU03238.1"/>
    <property type="molecule type" value="Genomic_DNA"/>
</dbReference>
<dbReference type="Proteomes" id="UP000268016">
    <property type="component" value="Unassembled WGS sequence"/>
</dbReference>
<name>A0A3N2R758_9RHOB</name>
<organism evidence="1 2">
    <name type="scientific">Histidinibacterium lentulum</name>
    <dbReference type="NCBI Taxonomy" id="2480588"/>
    <lineage>
        <taxon>Bacteria</taxon>
        <taxon>Pseudomonadati</taxon>
        <taxon>Pseudomonadota</taxon>
        <taxon>Alphaproteobacteria</taxon>
        <taxon>Rhodobacterales</taxon>
        <taxon>Paracoccaceae</taxon>
        <taxon>Histidinibacterium</taxon>
    </lineage>
</organism>
<dbReference type="SUPFAM" id="SSF158791">
    <property type="entry name" value="MgtE N-terminal domain-like"/>
    <property type="match status" value="1"/>
</dbReference>
<dbReference type="AlphaFoldDB" id="A0A3N2R758"/>
<gene>
    <name evidence="1" type="ORF">EAT49_08090</name>
</gene>
<dbReference type="OrthoDB" id="9791432at2"/>
<dbReference type="RefSeq" id="WP_123641786.1">
    <property type="nucleotide sequence ID" value="NZ_ML119083.1"/>
</dbReference>
<proteinExistence type="predicted"/>
<protein>
    <recommendedName>
        <fullName evidence="3">Magnesium transporter MgtE intracellular domain-containing protein</fullName>
    </recommendedName>
</protein>
<comment type="caution">
    <text evidence="1">The sequence shown here is derived from an EMBL/GenBank/DDBJ whole genome shotgun (WGS) entry which is preliminary data.</text>
</comment>
<evidence type="ECO:0008006" key="3">
    <source>
        <dbReference type="Google" id="ProtNLM"/>
    </source>
</evidence>
<keyword evidence="2" id="KW-1185">Reference proteome</keyword>
<evidence type="ECO:0000313" key="1">
    <source>
        <dbReference type="EMBL" id="ROU03238.1"/>
    </source>
</evidence>
<reference evidence="1 2" key="1">
    <citation type="submission" date="2018-10" db="EMBL/GenBank/DDBJ databases">
        <title>Histidinibacterium lentulum gen. nov., sp. nov., a marine bacterium from the culture broth of Picochlorum sp. 122.</title>
        <authorList>
            <person name="Wang G."/>
        </authorList>
    </citation>
    <scope>NUCLEOTIDE SEQUENCE [LARGE SCALE GENOMIC DNA]</scope>
    <source>
        <strain evidence="1 2">B17</strain>
    </source>
</reference>